<feature type="transmembrane region" description="Helical" evidence="1">
    <location>
        <begin position="127"/>
        <end position="145"/>
    </location>
</feature>
<sequence>MKKCNLLELIEIYQAGKMYNQEKNHFLIGLCEDYLKQGNQRCIFIMSTLTTLMIATIAGVFSLQVYATNLKEMEGNFYGSLLQAVASNTAGSSSNGEIGEGISSSIQKYAETFKNLPTDNDATIKQIVKVMVVYIGLFLLILVYFGQDRRKIRNKISELSFEKIIGEEAES</sequence>
<dbReference type="Proteomes" id="UP000019241">
    <property type="component" value="Unassembled WGS sequence"/>
</dbReference>
<dbReference type="RefSeq" id="WP_036064560.1">
    <property type="nucleotide sequence ID" value="NZ_AODM01000056.1"/>
</dbReference>
<dbReference type="AlphaFoldDB" id="W7DMD5"/>
<evidence type="ECO:0000313" key="3">
    <source>
        <dbReference type="Proteomes" id="UP000019241"/>
    </source>
</evidence>
<evidence type="ECO:0000313" key="2">
    <source>
        <dbReference type="EMBL" id="EUJ48971.1"/>
    </source>
</evidence>
<keyword evidence="1" id="KW-1133">Transmembrane helix</keyword>
<keyword evidence="1" id="KW-0472">Membrane</keyword>
<evidence type="ECO:0000256" key="1">
    <source>
        <dbReference type="SAM" id="Phobius"/>
    </source>
</evidence>
<keyword evidence="1" id="KW-0812">Transmembrane</keyword>
<proteinExistence type="predicted"/>
<comment type="caution">
    <text evidence="2">The sequence shown here is derived from an EMBL/GenBank/DDBJ whole genome shotgun (WGS) entry which is preliminary data.</text>
</comment>
<feature type="transmembrane region" description="Helical" evidence="1">
    <location>
        <begin position="43"/>
        <end position="67"/>
    </location>
</feature>
<gene>
    <name evidence="2" type="ORF">MCOL2_16392</name>
</gene>
<organism evidence="2 3">
    <name type="scientific">Listeria fleischmannii FSL S10-1203</name>
    <dbReference type="NCBI Taxonomy" id="1265822"/>
    <lineage>
        <taxon>Bacteria</taxon>
        <taxon>Bacillati</taxon>
        <taxon>Bacillota</taxon>
        <taxon>Bacilli</taxon>
        <taxon>Bacillales</taxon>
        <taxon>Listeriaceae</taxon>
        <taxon>Listeria</taxon>
    </lineage>
</organism>
<name>W7DMD5_9LIST</name>
<dbReference type="EMBL" id="AODM01000056">
    <property type="protein sequence ID" value="EUJ48971.1"/>
    <property type="molecule type" value="Genomic_DNA"/>
</dbReference>
<protein>
    <submittedName>
        <fullName evidence="2">Uncharacterized protein</fullName>
    </submittedName>
</protein>
<reference evidence="2 3" key="1">
    <citation type="submission" date="2012-12" db="EMBL/GenBank/DDBJ databases">
        <title>Novel taxa of Listeriaceae from agricultural environments in the United States.</title>
        <authorList>
            <person name="den Bakker H.C."/>
            <person name="Allred A."/>
            <person name="Warchocki S."/>
            <person name="Wright E.M."/>
            <person name="Burrell A."/>
            <person name="Nightingale K.K."/>
            <person name="Kephart D."/>
            <person name="Wiedmann M."/>
        </authorList>
    </citation>
    <scope>NUCLEOTIDE SEQUENCE [LARGE SCALE GENOMIC DNA]</scope>
    <source>
        <strain evidence="2 3">FSL S10-1203</strain>
    </source>
</reference>
<accession>W7DMD5</accession>